<dbReference type="AlphaFoldDB" id="Q232Y6"/>
<dbReference type="InParanoid" id="Q232Y6"/>
<keyword evidence="4" id="KW-1185">Reference proteome</keyword>
<sequence>MQSINPYQISSQDAQHIQYVVQPQYGQQVKVLTSAVIPQQQNYEGSILNQTQVQSFDNSFNYAGQKTPFLVQSNAQQAPQQVLQYSMQPIVNQQQKHQIQVNGQQVYPQKGQTDRLNDTNDDRFRFSNISSISNNNSMISHSRKVSDRIPAPYTPTIASQIVQPGASQVINPLSTYNQQLQIHQQQQEKLKDIQNKTINQTFSTNVYNSKEDNEQRLRVLIKENEQLIKENEYYKKALSGLPQQQQNIIALQQQIQQLANQTESVQSQLQVQRDEAAMWCNREKEMNERCKGIYEQLQMVKNQDNVQLASQNQQLQQRIIQLEQDNQAQQRQINELNATLKVYKDSMQNQGIISNQAQNRANLENNFSSQVNSYGISNNYAGQIDYSGKYQQSSSQKTEPQSNPGTSSEISNQYAYSSPKQREEMVQSIIKQYKLGGNTPSSNTANAQQFKKQDEYSYNTKVITSYTNGNSQNEGNQQQEAETGDWRTKYDNLSQKLNNLNYGGDSSTNKSIY</sequence>
<accession>Q232Y6</accession>
<feature type="compositionally biased region" description="Polar residues" evidence="2">
    <location>
        <begin position="397"/>
        <end position="419"/>
    </location>
</feature>
<gene>
    <name evidence="3" type="ORF">TTHERM_00394670</name>
</gene>
<dbReference type="KEGG" id="tet:TTHERM_00394670"/>
<name>Q232Y6_TETTS</name>
<dbReference type="EMBL" id="GG662770">
    <property type="protein sequence ID" value="EAR91694.1"/>
    <property type="molecule type" value="Genomic_DNA"/>
</dbReference>
<keyword evidence="1" id="KW-0175">Coiled coil</keyword>
<dbReference type="HOGENOM" id="CLU_531587_0_0_1"/>
<organism evidence="3 4">
    <name type="scientific">Tetrahymena thermophila (strain SB210)</name>
    <dbReference type="NCBI Taxonomy" id="312017"/>
    <lineage>
        <taxon>Eukaryota</taxon>
        <taxon>Sar</taxon>
        <taxon>Alveolata</taxon>
        <taxon>Ciliophora</taxon>
        <taxon>Intramacronucleata</taxon>
        <taxon>Oligohymenophorea</taxon>
        <taxon>Hymenostomatida</taxon>
        <taxon>Tetrahymenina</taxon>
        <taxon>Tetrahymenidae</taxon>
        <taxon>Tetrahymena</taxon>
    </lineage>
</organism>
<proteinExistence type="predicted"/>
<reference evidence="4" key="1">
    <citation type="journal article" date="2006" name="PLoS Biol.">
        <title>Macronuclear genome sequence of the ciliate Tetrahymena thermophila, a model eukaryote.</title>
        <authorList>
            <person name="Eisen J.A."/>
            <person name="Coyne R.S."/>
            <person name="Wu M."/>
            <person name="Wu D."/>
            <person name="Thiagarajan M."/>
            <person name="Wortman J.R."/>
            <person name="Badger J.H."/>
            <person name="Ren Q."/>
            <person name="Amedeo P."/>
            <person name="Jones K.M."/>
            <person name="Tallon L.J."/>
            <person name="Delcher A.L."/>
            <person name="Salzberg S.L."/>
            <person name="Silva J.C."/>
            <person name="Haas B.J."/>
            <person name="Majoros W.H."/>
            <person name="Farzad M."/>
            <person name="Carlton J.M."/>
            <person name="Smith R.K. Jr."/>
            <person name="Garg J."/>
            <person name="Pearlman R.E."/>
            <person name="Karrer K.M."/>
            <person name="Sun L."/>
            <person name="Manning G."/>
            <person name="Elde N.C."/>
            <person name="Turkewitz A.P."/>
            <person name="Asai D.J."/>
            <person name="Wilkes D.E."/>
            <person name="Wang Y."/>
            <person name="Cai H."/>
            <person name="Collins K."/>
            <person name="Stewart B.A."/>
            <person name="Lee S.R."/>
            <person name="Wilamowska K."/>
            <person name="Weinberg Z."/>
            <person name="Ruzzo W.L."/>
            <person name="Wloga D."/>
            <person name="Gaertig J."/>
            <person name="Frankel J."/>
            <person name="Tsao C.-C."/>
            <person name="Gorovsky M.A."/>
            <person name="Keeling P.J."/>
            <person name="Waller R.F."/>
            <person name="Patron N.J."/>
            <person name="Cherry J.M."/>
            <person name="Stover N.A."/>
            <person name="Krieger C.J."/>
            <person name="del Toro C."/>
            <person name="Ryder H.F."/>
            <person name="Williamson S.C."/>
            <person name="Barbeau R.A."/>
            <person name="Hamilton E.P."/>
            <person name="Orias E."/>
        </authorList>
    </citation>
    <scope>NUCLEOTIDE SEQUENCE [LARGE SCALE GENOMIC DNA]</scope>
    <source>
        <strain evidence="4">SB210</strain>
    </source>
</reference>
<feature type="region of interest" description="Disordered" evidence="2">
    <location>
        <begin position="388"/>
        <end position="422"/>
    </location>
</feature>
<evidence type="ECO:0000256" key="1">
    <source>
        <dbReference type="SAM" id="Coils"/>
    </source>
</evidence>
<feature type="coiled-coil region" evidence="1">
    <location>
        <begin position="305"/>
        <end position="346"/>
    </location>
</feature>
<dbReference type="GeneID" id="7822701"/>
<feature type="coiled-coil region" evidence="1">
    <location>
        <begin position="173"/>
        <end position="275"/>
    </location>
</feature>
<evidence type="ECO:0000256" key="2">
    <source>
        <dbReference type="SAM" id="MobiDB-lite"/>
    </source>
</evidence>
<evidence type="ECO:0000313" key="3">
    <source>
        <dbReference type="EMBL" id="EAR91694.1"/>
    </source>
</evidence>
<dbReference type="RefSeq" id="XP_001011939.1">
    <property type="nucleotide sequence ID" value="XM_001011939.3"/>
</dbReference>
<protein>
    <submittedName>
        <fullName evidence="3">Uncharacterized protein</fullName>
    </submittedName>
</protein>
<evidence type="ECO:0000313" key="4">
    <source>
        <dbReference type="Proteomes" id="UP000009168"/>
    </source>
</evidence>
<dbReference type="Proteomes" id="UP000009168">
    <property type="component" value="Unassembled WGS sequence"/>
</dbReference>